<protein>
    <submittedName>
        <fullName evidence="2">Uncharacterized protein</fullName>
    </submittedName>
</protein>
<feature type="region of interest" description="Disordered" evidence="1">
    <location>
        <begin position="56"/>
        <end position="112"/>
    </location>
</feature>
<feature type="compositionally biased region" description="Low complexity" evidence="1">
    <location>
        <begin position="86"/>
        <end position="96"/>
    </location>
</feature>
<feature type="region of interest" description="Disordered" evidence="1">
    <location>
        <begin position="1341"/>
        <end position="1376"/>
    </location>
</feature>
<feature type="compositionally biased region" description="Low complexity" evidence="1">
    <location>
        <begin position="64"/>
        <end position="74"/>
    </location>
</feature>
<feature type="compositionally biased region" description="Basic and acidic residues" evidence="1">
    <location>
        <begin position="1354"/>
        <end position="1363"/>
    </location>
</feature>
<feature type="compositionally biased region" description="Acidic residues" evidence="1">
    <location>
        <begin position="246"/>
        <end position="262"/>
    </location>
</feature>
<sequence>MTNTITTTDIFVVLNKNKIDDGREEQEQEIIQPSKESNCHYQDHRDLVALGSMPFSTSAKPQHSSTIATASSSSEHTRMTMVMTQSSSSSSSSLSLCGGEKDEDHRNNNSNIFNSEENRIQNSALYAPVHAPVYAPQTAFDDSIVTIHLDDQEDPSLSLPLIPMPSSRSSNSHVLLLKSNSSASSSPSVTRNWKSKYDCDCADDTSSDDDDGDDSVCSNEGRNDTTTNCDRVDDTRNDIDNNNNNDNDDQVETDRQEDDDDRDVCPDEKMQIPSPWLCSAVSVCVVNSNDKEEFRVQKGEEEVCGDHRPTDDDEESAAMSWFMNTFPTGYNDNSNDTDTDNTESSSTLSSKNEKNSSKDLVVLKPKENYHHYDDIASLASQLSNLMLTIEEEQEVTFWDDERNNEDLEEQEQDENIKQATEKCKEKEALESRVLKFYESKGQAAGAASNDNDENYHAIVGNATALAEKKTDDDEDNNNDGDGKIENRGHELFSKVTKTFIALPQILCRTPGEYQHRCLIHHDDSDCDIINDDEGSEQLLEDNDNVDVTPNSATKCFGDDLPTAQAEATCNDTSELFLNVTNAFTSLPHIMGSAQDENNIISIQENEKSFSTSSNQRRIKIIEQEDEYSSNNINIELELNDVDNSSNVDKEQDTVIVVDAVVRSLRKKKRLSKSKSNIDNNKSLLAFTSENKYASKHRSDAMDVLMSLALMECCGKQNESFQEDIFDKMQSKNVVQPLLTPSICNGGESDSAEDSMDNMDSSLKSYRLSAANKGCVVVAERISQESEDDNDSSYDYGNSISTRDSCDSADEIHQKIAAEKVSLHSSILENPASDQSGECDEEVQQQKNEDMIQYINAERVTSGRWKGGRPPSESERFHGLMMDNDSFSIDGFSFSNESFLDNNDTTSRKIVQSDTTKGNTKAGPSNQKGTTTSVAIMVPLRREGISSTVLNETSSGMPTSFDFVSSLSSEDRIPSPPQRIKESALSRSNVVRESGQIDPASSSLTRNFILPIDDLLFINYPNDDYNLSNKNSIPSLKNLPPANPSKKSVTSVVEPPSPVVLPPSKMNTSRDTSNIQTPPTELFSVHQNALSNGSGNSNDIGGAETIAKVYSNMSLSLSLSDECPIPPSPKQTSNSSKDLFDDILLSSSEEHCKGKSEATQGIGGNGGVSLSESLSDEYPSIPLSPKHIQTASSNGSKDPLFDAVTLAKRGKQVLPHLHINRMLRNANKKNPVLVGSNSRRSSTSRFTNLQQQHSIISLRHIAEDSLRGSERTCFSLAVSPSSPLYKQSLLSPTNKFDDGEEQEQENCSPLTVEDSNLEQQHQPANSSSCLVVGHPVHTRHDNLFVPKSIMRKRNKDYASNDEKTTTPSSCPDDKNTVKQQRCGSARVDVRVHWDEAQLANKVEKGVMFPLNRKSRTRSIYALKQLMLEITAVQDGYGGGLEQFAGFQHRPQGYIC</sequence>
<feature type="compositionally biased region" description="Acidic residues" evidence="1">
    <location>
        <begin position="203"/>
        <end position="214"/>
    </location>
</feature>
<proteinExistence type="predicted"/>
<dbReference type="EMBL" id="HBIX01012706">
    <property type="protein sequence ID" value="CAE0716693.1"/>
    <property type="molecule type" value="Transcribed_RNA"/>
</dbReference>
<evidence type="ECO:0000256" key="1">
    <source>
        <dbReference type="SAM" id="MobiDB-lite"/>
    </source>
</evidence>
<evidence type="ECO:0000313" key="2">
    <source>
        <dbReference type="EMBL" id="CAE0716693.1"/>
    </source>
</evidence>
<feature type="region of interest" description="Disordered" evidence="1">
    <location>
        <begin position="203"/>
        <end position="270"/>
    </location>
</feature>
<feature type="region of interest" description="Disordered" evidence="1">
    <location>
        <begin position="324"/>
        <end position="358"/>
    </location>
</feature>
<feature type="compositionally biased region" description="Low complexity" evidence="1">
    <location>
        <begin position="1043"/>
        <end position="1053"/>
    </location>
</feature>
<accession>A0A7S4AIA8</accession>
<reference evidence="2" key="1">
    <citation type="submission" date="2021-01" db="EMBL/GenBank/DDBJ databases">
        <authorList>
            <person name="Corre E."/>
            <person name="Pelletier E."/>
            <person name="Niang G."/>
            <person name="Scheremetjew M."/>
            <person name="Finn R."/>
            <person name="Kale V."/>
            <person name="Holt S."/>
            <person name="Cochrane G."/>
            <person name="Meng A."/>
            <person name="Brown T."/>
            <person name="Cohen L."/>
        </authorList>
    </citation>
    <scope>NUCLEOTIDE SEQUENCE</scope>
    <source>
        <strain evidence="2">10249 10 AB</strain>
    </source>
</reference>
<feature type="region of interest" description="Disordered" evidence="1">
    <location>
        <begin position="396"/>
        <end position="417"/>
    </location>
</feature>
<feature type="region of interest" description="Disordered" evidence="1">
    <location>
        <begin position="466"/>
        <end position="486"/>
    </location>
</feature>
<feature type="compositionally biased region" description="Basic and acidic residues" evidence="1">
    <location>
        <begin position="230"/>
        <end position="239"/>
    </location>
</feature>
<feature type="region of interest" description="Disordered" evidence="1">
    <location>
        <begin position="966"/>
        <end position="986"/>
    </location>
</feature>
<organism evidence="2">
    <name type="scientific">Pseudo-nitzschia australis</name>
    <dbReference type="NCBI Taxonomy" id="44445"/>
    <lineage>
        <taxon>Eukaryota</taxon>
        <taxon>Sar</taxon>
        <taxon>Stramenopiles</taxon>
        <taxon>Ochrophyta</taxon>
        <taxon>Bacillariophyta</taxon>
        <taxon>Bacillariophyceae</taxon>
        <taxon>Bacillariophycidae</taxon>
        <taxon>Bacillariales</taxon>
        <taxon>Bacillariaceae</taxon>
        <taxon>Pseudo-nitzschia</taxon>
    </lineage>
</organism>
<gene>
    <name evidence="2" type="ORF">PAUS00366_LOCUS9445</name>
</gene>
<feature type="region of interest" description="Disordered" evidence="1">
    <location>
        <begin position="1150"/>
        <end position="1194"/>
    </location>
</feature>
<feature type="region of interest" description="Disordered" evidence="1">
    <location>
        <begin position="1286"/>
        <end position="1308"/>
    </location>
</feature>
<name>A0A7S4AIA8_9STRA</name>
<feature type="region of interest" description="Disordered" evidence="1">
    <location>
        <begin position="909"/>
        <end position="931"/>
    </location>
</feature>
<feature type="compositionally biased region" description="Basic and acidic residues" evidence="1">
    <location>
        <begin position="968"/>
        <end position="983"/>
    </location>
</feature>
<feature type="region of interest" description="Disordered" evidence="1">
    <location>
        <begin position="1037"/>
        <end position="1073"/>
    </location>
</feature>